<organism evidence="1 2">
    <name type="scientific">Zosterops borbonicus</name>
    <dbReference type="NCBI Taxonomy" id="364589"/>
    <lineage>
        <taxon>Eukaryota</taxon>
        <taxon>Metazoa</taxon>
        <taxon>Chordata</taxon>
        <taxon>Craniata</taxon>
        <taxon>Vertebrata</taxon>
        <taxon>Euteleostomi</taxon>
        <taxon>Archelosauria</taxon>
        <taxon>Archosauria</taxon>
        <taxon>Dinosauria</taxon>
        <taxon>Saurischia</taxon>
        <taxon>Theropoda</taxon>
        <taxon>Coelurosauria</taxon>
        <taxon>Aves</taxon>
        <taxon>Neognathae</taxon>
        <taxon>Neoaves</taxon>
        <taxon>Telluraves</taxon>
        <taxon>Australaves</taxon>
        <taxon>Passeriformes</taxon>
        <taxon>Sylvioidea</taxon>
        <taxon>Zosteropidae</taxon>
        <taxon>Zosterops</taxon>
    </lineage>
</organism>
<dbReference type="GO" id="GO:0007508">
    <property type="term" value="P:larval heart development"/>
    <property type="evidence" value="ECO:0007669"/>
    <property type="project" value="TreeGrafter"/>
</dbReference>
<comment type="caution">
    <text evidence="1">The sequence shown here is derived from an EMBL/GenBank/DDBJ whole genome shotgun (WGS) entry which is preliminary data.</text>
</comment>
<dbReference type="GO" id="GO:0031012">
    <property type="term" value="C:extracellular matrix"/>
    <property type="evidence" value="ECO:0007669"/>
    <property type="project" value="TreeGrafter"/>
</dbReference>
<keyword evidence="2" id="KW-1185">Reference proteome</keyword>
<sequence>MKLQIVLRTTSRDMEKNRPPVIQEEAVCDLLSQLDAHKSMGPNGIHLRVMRELAEEVAKLISIIYHQSWLTEEVPDDWKLTNVTPIHKKGWKEDPGN</sequence>
<accession>A0A8K1DC11</accession>
<dbReference type="PANTHER" id="PTHR33395:SF22">
    <property type="entry name" value="REVERSE TRANSCRIPTASE DOMAIN-CONTAINING PROTEIN"/>
    <property type="match status" value="1"/>
</dbReference>
<evidence type="ECO:0008006" key="3">
    <source>
        <dbReference type="Google" id="ProtNLM"/>
    </source>
</evidence>
<protein>
    <recommendedName>
        <fullName evidence="3">RNA-directed DNA polymerase from mobile element jockey</fullName>
    </recommendedName>
</protein>
<reference evidence="1" key="1">
    <citation type="submission" date="2019-04" db="EMBL/GenBank/DDBJ databases">
        <title>Genome assembly of Zosterops borbonicus 15179.</title>
        <authorList>
            <person name="Leroy T."/>
            <person name="Anselmetti Y."/>
            <person name="Tilak M.-K."/>
            <person name="Nabholz B."/>
        </authorList>
    </citation>
    <scope>NUCLEOTIDE SEQUENCE</scope>
    <source>
        <strain evidence="1">HGM_15179</strain>
        <tissue evidence="1">Muscle</tissue>
    </source>
</reference>
<dbReference type="Proteomes" id="UP000796761">
    <property type="component" value="Unassembled WGS sequence"/>
</dbReference>
<dbReference type="GO" id="GO:0061343">
    <property type="term" value="P:cell adhesion involved in heart morphogenesis"/>
    <property type="evidence" value="ECO:0007669"/>
    <property type="project" value="TreeGrafter"/>
</dbReference>
<evidence type="ECO:0000313" key="2">
    <source>
        <dbReference type="Proteomes" id="UP000796761"/>
    </source>
</evidence>
<proteinExistence type="predicted"/>
<dbReference type="EMBL" id="SWJQ01001371">
    <property type="protein sequence ID" value="TRZ08374.1"/>
    <property type="molecule type" value="Genomic_DNA"/>
</dbReference>
<evidence type="ECO:0000313" key="1">
    <source>
        <dbReference type="EMBL" id="TRZ08374.1"/>
    </source>
</evidence>
<gene>
    <name evidence="1" type="ORF">HGM15179_018734</name>
</gene>
<dbReference type="OrthoDB" id="10067229at2759"/>
<dbReference type="AlphaFoldDB" id="A0A8K1DC11"/>
<name>A0A8K1DC11_9PASS</name>
<dbReference type="PANTHER" id="PTHR33395">
    <property type="entry name" value="TRANSCRIPTASE, PUTATIVE-RELATED-RELATED"/>
    <property type="match status" value="1"/>
</dbReference>